<organism evidence="1 2">
    <name type="scientific">Smallanthus sonchifolius</name>
    <dbReference type="NCBI Taxonomy" id="185202"/>
    <lineage>
        <taxon>Eukaryota</taxon>
        <taxon>Viridiplantae</taxon>
        <taxon>Streptophyta</taxon>
        <taxon>Embryophyta</taxon>
        <taxon>Tracheophyta</taxon>
        <taxon>Spermatophyta</taxon>
        <taxon>Magnoliopsida</taxon>
        <taxon>eudicotyledons</taxon>
        <taxon>Gunneridae</taxon>
        <taxon>Pentapetalae</taxon>
        <taxon>asterids</taxon>
        <taxon>campanulids</taxon>
        <taxon>Asterales</taxon>
        <taxon>Asteraceae</taxon>
        <taxon>Asteroideae</taxon>
        <taxon>Heliantheae alliance</taxon>
        <taxon>Millerieae</taxon>
        <taxon>Smallanthus</taxon>
    </lineage>
</organism>
<evidence type="ECO:0000313" key="2">
    <source>
        <dbReference type="Proteomes" id="UP001056120"/>
    </source>
</evidence>
<keyword evidence="2" id="KW-1185">Reference proteome</keyword>
<proteinExistence type="predicted"/>
<reference evidence="1 2" key="2">
    <citation type="journal article" date="2022" name="Mol. Ecol. Resour.">
        <title>The genomes of chicory, endive, great burdock and yacon provide insights into Asteraceae paleo-polyploidization history and plant inulin production.</title>
        <authorList>
            <person name="Fan W."/>
            <person name="Wang S."/>
            <person name="Wang H."/>
            <person name="Wang A."/>
            <person name="Jiang F."/>
            <person name="Liu H."/>
            <person name="Zhao H."/>
            <person name="Xu D."/>
            <person name="Zhang Y."/>
        </authorList>
    </citation>
    <scope>NUCLEOTIDE SEQUENCE [LARGE SCALE GENOMIC DNA]</scope>
    <source>
        <strain evidence="2">cv. Yunnan</strain>
        <tissue evidence="1">Leaves</tissue>
    </source>
</reference>
<dbReference type="Proteomes" id="UP001056120">
    <property type="component" value="Linkage Group LG27"/>
</dbReference>
<name>A0ACB8YPZ5_9ASTR</name>
<comment type="caution">
    <text evidence="1">The sequence shown here is derived from an EMBL/GenBank/DDBJ whole genome shotgun (WGS) entry which is preliminary data.</text>
</comment>
<sequence>MWYQSLLEKGKKTVNKEDQSQSSATLNQRRNRVKGRNQDEIVNQGRRFKPENEKGRITRGLANLTLDRGVKPVRMKMVGSTMVRGRIPVVKRQGYEVEFVGDVCYVMGMFDDNENMEPMAEIDAQIDPLNGNDLDIKKTKGRILFERMGGSDKISSNNKWVEVTSKLGFSDYIDVKLRVRYMKYFDLIDCYNATVIGNKNLIGEQDQVDEVLVQERVGRLEMEAKGCEYQEGYLLMCSPSSVIAGSKNAQDEDNIETEPSIEEYYEVDYDAAMLGSEESKMQTGYETDKDDSSDDDVVIILN</sequence>
<accession>A0ACB8YPZ5</accession>
<evidence type="ECO:0000313" key="1">
    <source>
        <dbReference type="EMBL" id="KAI3687316.1"/>
    </source>
</evidence>
<protein>
    <submittedName>
        <fullName evidence="1">Uncharacterized protein</fullName>
    </submittedName>
</protein>
<reference evidence="2" key="1">
    <citation type="journal article" date="2022" name="Mol. Ecol. Resour.">
        <title>The genomes of chicory, endive, great burdock and yacon provide insights into Asteraceae palaeo-polyploidization history and plant inulin production.</title>
        <authorList>
            <person name="Fan W."/>
            <person name="Wang S."/>
            <person name="Wang H."/>
            <person name="Wang A."/>
            <person name="Jiang F."/>
            <person name="Liu H."/>
            <person name="Zhao H."/>
            <person name="Xu D."/>
            <person name="Zhang Y."/>
        </authorList>
    </citation>
    <scope>NUCLEOTIDE SEQUENCE [LARGE SCALE GENOMIC DNA]</scope>
    <source>
        <strain evidence="2">cv. Yunnan</strain>
    </source>
</reference>
<gene>
    <name evidence="1" type="ORF">L1987_81011</name>
</gene>
<dbReference type="EMBL" id="CM042044">
    <property type="protein sequence ID" value="KAI3687316.1"/>
    <property type="molecule type" value="Genomic_DNA"/>
</dbReference>